<dbReference type="InterPro" id="IPR005501">
    <property type="entry name" value="LamB/YcsF/PxpA-like"/>
</dbReference>
<dbReference type="Gene3D" id="3.20.20.370">
    <property type="entry name" value="Glycoside hydrolase/deacetylase"/>
    <property type="match status" value="1"/>
</dbReference>
<name>A0ABX0SHA5_9ACTN</name>
<dbReference type="HAMAP" id="MF_00691">
    <property type="entry name" value="PxpA"/>
    <property type="match status" value="1"/>
</dbReference>
<comment type="similarity">
    <text evidence="1">Belongs to the LamB/PxpA family.</text>
</comment>
<evidence type="ECO:0000256" key="1">
    <source>
        <dbReference type="HAMAP-Rule" id="MF_00691"/>
    </source>
</evidence>
<dbReference type="PANTHER" id="PTHR30292:SF0">
    <property type="entry name" value="5-OXOPROLINASE SUBUNIT A"/>
    <property type="match status" value="1"/>
</dbReference>
<proteinExistence type="inferred from homology"/>
<dbReference type="EC" id="3.5.2.9" evidence="1"/>
<evidence type="ECO:0000313" key="2">
    <source>
        <dbReference type="EMBL" id="NIH57777.1"/>
    </source>
</evidence>
<comment type="function">
    <text evidence="1">Catalyzes the cleavage of 5-oxoproline to form L-glutamate coupled to the hydrolysis of ATP to ADP and inorganic phosphate.</text>
</comment>
<gene>
    <name evidence="1" type="primary">pxpA</name>
    <name evidence="2" type="ORF">FB473_002422</name>
</gene>
<dbReference type="SUPFAM" id="SSF88713">
    <property type="entry name" value="Glycoside hydrolase/deacetylase"/>
    <property type="match status" value="1"/>
</dbReference>
<reference evidence="2 3" key="1">
    <citation type="submission" date="2020-02" db="EMBL/GenBank/DDBJ databases">
        <title>Sequencing the genomes of 1000 actinobacteria strains.</title>
        <authorList>
            <person name="Klenk H.-P."/>
        </authorList>
    </citation>
    <scope>NUCLEOTIDE SEQUENCE [LARGE SCALE GENOMIC DNA]</scope>
    <source>
        <strain evidence="2 3">DSM 19609</strain>
    </source>
</reference>
<comment type="caution">
    <text evidence="2">The sequence shown here is derived from an EMBL/GenBank/DDBJ whole genome shotgun (WGS) entry which is preliminary data.</text>
</comment>
<dbReference type="Pfam" id="PF03746">
    <property type="entry name" value="LamB_YcsF"/>
    <property type="match status" value="1"/>
</dbReference>
<organism evidence="2 3">
    <name type="scientific">Brooklawnia cerclae</name>
    <dbReference type="NCBI Taxonomy" id="349934"/>
    <lineage>
        <taxon>Bacteria</taxon>
        <taxon>Bacillati</taxon>
        <taxon>Actinomycetota</taxon>
        <taxon>Actinomycetes</taxon>
        <taxon>Propionibacteriales</taxon>
        <taxon>Propionibacteriaceae</taxon>
        <taxon>Brooklawnia</taxon>
    </lineage>
</organism>
<dbReference type="CDD" id="cd10787">
    <property type="entry name" value="LamB_YcsF_like"/>
    <property type="match status" value="1"/>
</dbReference>
<comment type="catalytic activity">
    <reaction evidence="1">
        <text>5-oxo-L-proline + ATP + 2 H2O = L-glutamate + ADP + phosphate + H(+)</text>
        <dbReference type="Rhea" id="RHEA:10348"/>
        <dbReference type="ChEBI" id="CHEBI:15377"/>
        <dbReference type="ChEBI" id="CHEBI:15378"/>
        <dbReference type="ChEBI" id="CHEBI:29985"/>
        <dbReference type="ChEBI" id="CHEBI:30616"/>
        <dbReference type="ChEBI" id="CHEBI:43474"/>
        <dbReference type="ChEBI" id="CHEBI:58402"/>
        <dbReference type="ChEBI" id="CHEBI:456216"/>
        <dbReference type="EC" id="3.5.2.9"/>
    </reaction>
</comment>
<keyword evidence="1" id="KW-0067">ATP-binding</keyword>
<dbReference type="NCBIfam" id="NF003816">
    <property type="entry name" value="PRK05406.1-5"/>
    <property type="match status" value="1"/>
</dbReference>
<evidence type="ECO:0000313" key="3">
    <source>
        <dbReference type="Proteomes" id="UP000749311"/>
    </source>
</evidence>
<protein>
    <recommendedName>
        <fullName evidence="1">5-oxoprolinase subunit A</fullName>
        <shortName evidence="1">5-OPase subunit A</shortName>
        <ecNumber evidence="1">3.5.2.9</ecNumber>
    </recommendedName>
    <alternativeName>
        <fullName evidence="1">5-oxoprolinase (ATP-hydrolyzing) subunit A</fullName>
    </alternativeName>
</protein>
<accession>A0ABX0SHA5</accession>
<dbReference type="Proteomes" id="UP000749311">
    <property type="component" value="Unassembled WGS sequence"/>
</dbReference>
<keyword evidence="3" id="KW-1185">Reference proteome</keyword>
<sequence length="260" mass="27492">MGARIALIADLGESFGAYSMGDDEELLKIVTGANIACGFHAGDPRVMDRTVRACVERGVGIGAHPSFPDLIGFGRRAMDLAAEEVRTDILYQIGALSAFATAHGTRVTHLTPHGKLGNLVITRPDYAQAMVEAAQAFDPSLVIVTQDGEVVRAAQERDARIAMVGVIDRNYEDDGTLTPRGTPEAVLHDPEVILARTLRMVVDGTVVSRTGAVLPVRTDAILLHGDGDGALELARRVRTELLAAGVELAPLGELIAGRAA</sequence>
<keyword evidence="1" id="KW-0547">Nucleotide-binding</keyword>
<dbReference type="NCBIfam" id="NF003814">
    <property type="entry name" value="PRK05406.1-3"/>
    <property type="match status" value="1"/>
</dbReference>
<dbReference type="PANTHER" id="PTHR30292">
    <property type="entry name" value="UNCHARACTERIZED PROTEIN YBGL-RELATED"/>
    <property type="match status" value="1"/>
</dbReference>
<keyword evidence="1" id="KW-0378">Hydrolase</keyword>
<dbReference type="EMBL" id="JAAMOZ010000001">
    <property type="protein sequence ID" value="NIH57777.1"/>
    <property type="molecule type" value="Genomic_DNA"/>
</dbReference>
<comment type="subunit">
    <text evidence="1">Forms a complex composed of PxpA, PxpB and PxpC.</text>
</comment>
<dbReference type="InterPro" id="IPR011330">
    <property type="entry name" value="Glyco_hydro/deAcase_b/a-brl"/>
</dbReference>
<dbReference type="RefSeq" id="WP_341770114.1">
    <property type="nucleotide sequence ID" value="NZ_BAAAOO010000007.1"/>
</dbReference>